<dbReference type="SUPFAM" id="SSF52113">
    <property type="entry name" value="BRCT domain"/>
    <property type="match status" value="1"/>
</dbReference>
<feature type="non-terminal residue" evidence="7">
    <location>
        <position position="1150"/>
    </location>
</feature>
<feature type="compositionally biased region" description="Acidic residues" evidence="3">
    <location>
        <begin position="1138"/>
        <end position="1150"/>
    </location>
</feature>
<dbReference type="Proteomes" id="UP000187455">
    <property type="component" value="Unassembled WGS sequence"/>
</dbReference>
<dbReference type="AlphaFoldDB" id="A0A1R0GTZ9"/>
<feature type="transmembrane region" description="Helical" evidence="4">
    <location>
        <begin position="1046"/>
        <end position="1067"/>
    </location>
</feature>
<evidence type="ECO:0000259" key="6">
    <source>
        <dbReference type="PROSITE" id="PS50172"/>
    </source>
</evidence>
<comment type="caution">
    <text evidence="7">The sequence shown here is derived from an EMBL/GenBank/DDBJ whole genome shotgun (WGS) entry which is preliminary data.</text>
</comment>
<evidence type="ECO:0000259" key="5">
    <source>
        <dbReference type="PROSITE" id="PS50014"/>
    </source>
</evidence>
<feature type="region of interest" description="Disordered" evidence="3">
    <location>
        <begin position="560"/>
        <end position="605"/>
    </location>
</feature>
<accession>A0A1R0GTZ9</accession>
<organism evidence="7 8">
    <name type="scientific">Smittium mucronatum</name>
    <dbReference type="NCBI Taxonomy" id="133383"/>
    <lineage>
        <taxon>Eukaryota</taxon>
        <taxon>Fungi</taxon>
        <taxon>Fungi incertae sedis</taxon>
        <taxon>Zoopagomycota</taxon>
        <taxon>Kickxellomycotina</taxon>
        <taxon>Harpellomycetes</taxon>
        <taxon>Harpellales</taxon>
        <taxon>Legeriomycetaceae</taxon>
        <taxon>Smittium</taxon>
    </lineage>
</organism>
<feature type="region of interest" description="Disordered" evidence="3">
    <location>
        <begin position="69"/>
        <end position="123"/>
    </location>
</feature>
<dbReference type="PANTHER" id="PTHR15398:SF4">
    <property type="entry name" value="BROMODOMAIN-CONTAINING PROTEIN 8 ISOFORM X1"/>
    <property type="match status" value="1"/>
</dbReference>
<feature type="domain" description="Bromo" evidence="5">
    <location>
        <begin position="912"/>
        <end position="982"/>
    </location>
</feature>
<sequence length="1150" mass="127892">MDITTFFEKTPLDSLLEKAKHTIIVEPQKNPDSGILNLFSEDSKDAPTVANSCLSIHSVQKQAFVENPPILSNANTSPSSSTIPNENLSCPQKLSNNGSKLPPINPKHKHNNPKNHNFPQTSTNPIIENILIEKNSSNSCSDEKITNPPLNTDSFNQTSKILKHDDESISRILNDKASCSLPLRTPSQQSNNIQIVIETNSQTTSQLSSYKASQEYTSRTFTNRKRTGRRIARPATKPKKTKPSDSLSSYSFDSDLGYSSPLSDSQNSTLSMKFSYSKPIVLFATGLQSSDLKFLNKFVKNSKLPNEIMLIDDFNIFLPKFTLKSQPILQSKKNTPIVTHVICGTDKDNLAIRTIKYMLGILMGAHIVTIGWVRDSYNSGHLTDESNYYIMHDRMASSLSSSCGTYLGRMAKAGLIDELFSSYTFIFYPGNPSNSHKRKWEELAMLILFGKGSVAPPDFFPKYVSRLTPAVPSRNSSSSKLANTNSKPLKKSGHEDESRKLFYRMLDPFLPKRPLDPSKVVVLVDDLHYKTNSVSNKNFNLANWADLLGLHVRPMKWDTKDAENSPKFSDLGNSTKDSIVIESEDSQNKTKKQASAESNKEDITNEKMEIDSDSVAKKDELVLIDADLTITNQTQIPNKQGQISGESNKQHFYDEFARLAKDMSDSLLSEQLILEAEIKNLKSKLELIDINVNNPETLLEISKQLNLVVPDEILNQFDSSPHSNIDDSSIQNVEIDSQDQESFHKTDKQSSPHKATPSPTLEKPMHEDEIIDLSNENNDEPSNLPKPVNANTEDTILINSQESSDVPTLISPQKHTILVNDEEPNLSSAPSTPPKLIPTPDSTPISEPINSAHNSESNHSSLTIKNISITPISSTEVTPNDQTEKQHQIQLANETHQKRWKKNISNVWMDINAHRLGSVFATAIKDVDAPRYSQAIKYPLDLKLIKNKIRDNEITTTNEFYREILLMFQNALMYNHENSEVYKMTLEIIPDAKSIVEQLAATEFAFAVTSNAALGDSTPTRSASNSSFFNRSNLHPGQLTPKTRKFLPLLFFTFFFVLYSFFFFSVIGTSPSTSSVAAAEDKHTSPALPDQCEKNSDMDSASKYTYPKLGLGLGLGLGLESDSDGESLSGVSNSDLFTDIDGDGDYDGGV</sequence>
<feature type="compositionally biased region" description="Polar residues" evidence="3">
    <location>
        <begin position="473"/>
        <end position="487"/>
    </location>
</feature>
<dbReference type="PROSITE" id="PS50014">
    <property type="entry name" value="BROMODOMAIN_2"/>
    <property type="match status" value="1"/>
</dbReference>
<feature type="compositionally biased region" description="Basic residues" evidence="3">
    <location>
        <begin position="222"/>
        <end position="241"/>
    </location>
</feature>
<feature type="compositionally biased region" description="Polar residues" evidence="3">
    <location>
        <begin position="204"/>
        <end position="221"/>
    </location>
</feature>
<dbReference type="GO" id="GO:0006325">
    <property type="term" value="P:chromatin organization"/>
    <property type="evidence" value="ECO:0007669"/>
    <property type="project" value="UniProtKB-ARBA"/>
</dbReference>
<evidence type="ECO:0000256" key="4">
    <source>
        <dbReference type="SAM" id="Phobius"/>
    </source>
</evidence>
<feature type="compositionally biased region" description="Basic and acidic residues" evidence="3">
    <location>
        <begin position="741"/>
        <end position="750"/>
    </location>
</feature>
<dbReference type="PANTHER" id="PTHR15398">
    <property type="entry name" value="BROMODOMAIN-CONTAINING PROTEIN 8"/>
    <property type="match status" value="1"/>
</dbReference>
<reference evidence="7 8" key="1">
    <citation type="journal article" date="2016" name="Mol. Biol. Evol.">
        <title>Genome-Wide Survey of Gut Fungi (Harpellales) Reveals the First Horizontally Transferred Ubiquitin Gene from a Mosquito Host.</title>
        <authorList>
            <person name="Wang Y."/>
            <person name="White M.M."/>
            <person name="Kvist S."/>
            <person name="Moncalvo J.M."/>
        </authorList>
    </citation>
    <scope>NUCLEOTIDE SEQUENCE [LARGE SCALE GENOMIC DNA]</scope>
    <source>
        <strain evidence="7 8">ALG-7-W6</strain>
    </source>
</reference>
<feature type="region of interest" description="Disordered" evidence="3">
    <location>
        <begin position="204"/>
        <end position="251"/>
    </location>
</feature>
<gene>
    <name evidence="7" type="ORF">AYI68_g5529</name>
</gene>
<keyword evidence="4" id="KW-0472">Membrane</keyword>
<dbReference type="InterPro" id="IPR036420">
    <property type="entry name" value="BRCT_dom_sf"/>
</dbReference>
<keyword evidence="1 2" id="KW-0103">Bromodomain</keyword>
<dbReference type="Gene3D" id="1.20.920.10">
    <property type="entry name" value="Bromodomain-like"/>
    <property type="match status" value="1"/>
</dbReference>
<keyword evidence="8" id="KW-1185">Reference proteome</keyword>
<protein>
    <submittedName>
        <fullName evidence="7">Bromodomain-containing protein 8</fullName>
    </submittedName>
</protein>
<feature type="domain" description="BRCT" evidence="6">
    <location>
        <begin position="338"/>
        <end position="390"/>
    </location>
</feature>
<feature type="region of interest" description="Disordered" evidence="3">
    <location>
        <begin position="1122"/>
        <end position="1150"/>
    </location>
</feature>
<dbReference type="EMBL" id="LSSL01003540">
    <property type="protein sequence ID" value="OLY80372.1"/>
    <property type="molecule type" value="Genomic_DNA"/>
</dbReference>
<feature type="region of interest" description="Disordered" evidence="3">
    <location>
        <begin position="470"/>
        <end position="495"/>
    </location>
</feature>
<dbReference type="InterPro" id="IPR001487">
    <property type="entry name" value="Bromodomain"/>
</dbReference>
<dbReference type="Pfam" id="PF00439">
    <property type="entry name" value="Bromodomain"/>
    <property type="match status" value="1"/>
</dbReference>
<evidence type="ECO:0000256" key="1">
    <source>
        <dbReference type="ARBA" id="ARBA00023117"/>
    </source>
</evidence>
<evidence type="ECO:0000256" key="2">
    <source>
        <dbReference type="PROSITE-ProRule" id="PRU00035"/>
    </source>
</evidence>
<keyword evidence="4" id="KW-0812">Transmembrane</keyword>
<dbReference type="InterPro" id="IPR001357">
    <property type="entry name" value="BRCT_dom"/>
</dbReference>
<proteinExistence type="predicted"/>
<evidence type="ECO:0000313" key="7">
    <source>
        <dbReference type="EMBL" id="OLY80372.1"/>
    </source>
</evidence>
<name>A0A1R0GTZ9_9FUNG</name>
<dbReference type="OrthoDB" id="1742084at2759"/>
<dbReference type="PROSITE" id="PS50172">
    <property type="entry name" value="BRCT"/>
    <property type="match status" value="1"/>
</dbReference>
<dbReference type="InterPro" id="IPR036427">
    <property type="entry name" value="Bromodomain-like_sf"/>
</dbReference>
<feature type="compositionally biased region" description="Polar residues" evidence="3">
    <location>
        <begin position="70"/>
        <end position="99"/>
    </location>
</feature>
<keyword evidence="4" id="KW-1133">Transmembrane helix</keyword>
<evidence type="ECO:0000313" key="8">
    <source>
        <dbReference type="Proteomes" id="UP000187455"/>
    </source>
</evidence>
<dbReference type="STRING" id="133383.A0A1R0GTZ9"/>
<dbReference type="SMART" id="SM00297">
    <property type="entry name" value="BROMO"/>
    <property type="match status" value="1"/>
</dbReference>
<dbReference type="PRINTS" id="PR00503">
    <property type="entry name" value="BROMODOMAIN"/>
</dbReference>
<dbReference type="SUPFAM" id="SSF47370">
    <property type="entry name" value="Bromodomain"/>
    <property type="match status" value="1"/>
</dbReference>
<feature type="region of interest" description="Disordered" evidence="3">
    <location>
        <begin position="737"/>
        <end position="765"/>
    </location>
</feature>
<dbReference type="GO" id="GO:0035267">
    <property type="term" value="C:NuA4 histone acetyltransferase complex"/>
    <property type="evidence" value="ECO:0007669"/>
    <property type="project" value="TreeGrafter"/>
</dbReference>
<dbReference type="Gene3D" id="3.40.50.10190">
    <property type="entry name" value="BRCT domain"/>
    <property type="match status" value="1"/>
</dbReference>
<evidence type="ECO:0000256" key="3">
    <source>
        <dbReference type="SAM" id="MobiDB-lite"/>
    </source>
</evidence>